<dbReference type="EMBL" id="CZBY01000011">
    <property type="protein sequence ID" value="CUQ87609.1"/>
    <property type="molecule type" value="Genomic_DNA"/>
</dbReference>
<feature type="transmembrane region" description="Helical" evidence="1">
    <location>
        <begin position="12"/>
        <end position="36"/>
    </location>
</feature>
<reference evidence="2 3" key="1">
    <citation type="submission" date="2015-09" db="EMBL/GenBank/DDBJ databases">
        <authorList>
            <consortium name="Pathogen Informatics"/>
        </authorList>
    </citation>
    <scope>NUCLEOTIDE SEQUENCE [LARGE SCALE GENOMIC DNA]</scope>
    <source>
        <strain evidence="2 3">2789STDY5834928</strain>
    </source>
</reference>
<keyword evidence="1" id="KW-1133">Transmembrane helix</keyword>
<organism evidence="2 3">
    <name type="scientific">[Eubacterium] siraeum</name>
    <dbReference type="NCBI Taxonomy" id="39492"/>
    <lineage>
        <taxon>Bacteria</taxon>
        <taxon>Bacillati</taxon>
        <taxon>Bacillota</taxon>
        <taxon>Clostridia</taxon>
        <taxon>Eubacteriales</taxon>
        <taxon>Oscillospiraceae</taxon>
        <taxon>Oscillospiraceae incertae sedis</taxon>
    </lineage>
</organism>
<protein>
    <submittedName>
        <fullName evidence="2">ABC-2 family transporter protein</fullName>
    </submittedName>
</protein>
<evidence type="ECO:0000313" key="2">
    <source>
        <dbReference type="EMBL" id="CUQ87609.1"/>
    </source>
</evidence>
<keyword evidence="1" id="KW-0472">Membrane</keyword>
<feature type="transmembrane region" description="Helical" evidence="1">
    <location>
        <begin position="269"/>
        <end position="288"/>
    </location>
</feature>
<name>A0A174ZRW5_9FIRM</name>
<dbReference type="STRING" id="39492.ERS852540_01542"/>
<evidence type="ECO:0000256" key="1">
    <source>
        <dbReference type="SAM" id="Phobius"/>
    </source>
</evidence>
<sequence length="297" mass="33840">MMIRNIRTNIYKILTGYGFYICIIFTAVLCFSAYIYEDSMNGDKYSVFMAYKTFDKDFMLSDTRFCSFEVMLKGAGSWLSLFIPLISAFAFIPLVCDEYEAKSVRFEIFRSSKLCYNLSKFITACLCGGFAVMLGFGLFTLADYALFPNINEYSTELKKTYEEFLVYSYPDLTQNGYGFIILKKLGEMFLYGAVCAAPAIMFTGFIRNKYLVLCIPFFIKYAVSQTCIKLQSQAVSDYNNVDTEMLKISSIFNPDALSYLSDFGNDKKLVLIYNGVLLFSAAVIYLITQSRRLDSGE</sequence>
<feature type="transmembrane region" description="Helical" evidence="1">
    <location>
        <begin position="78"/>
        <end position="96"/>
    </location>
</feature>
<feature type="transmembrane region" description="Helical" evidence="1">
    <location>
        <begin position="188"/>
        <end position="206"/>
    </location>
</feature>
<gene>
    <name evidence="2" type="ORF">ERS852540_01542</name>
</gene>
<evidence type="ECO:0000313" key="3">
    <source>
        <dbReference type="Proteomes" id="UP000095662"/>
    </source>
</evidence>
<accession>A0A174ZRW5</accession>
<dbReference type="Proteomes" id="UP000095662">
    <property type="component" value="Unassembled WGS sequence"/>
</dbReference>
<feature type="transmembrane region" description="Helical" evidence="1">
    <location>
        <begin position="117"/>
        <end position="139"/>
    </location>
</feature>
<proteinExistence type="predicted"/>
<dbReference type="AlphaFoldDB" id="A0A174ZRW5"/>
<dbReference type="OrthoDB" id="1822673at2"/>
<keyword evidence="1" id="KW-0812">Transmembrane</keyword>